<evidence type="ECO:0000259" key="5">
    <source>
        <dbReference type="PROSITE" id="PS51900"/>
    </source>
</evidence>
<dbReference type="Pfam" id="PF02899">
    <property type="entry name" value="Phage_int_SAM_1"/>
    <property type="match status" value="1"/>
</dbReference>
<dbReference type="SUPFAM" id="SSF56349">
    <property type="entry name" value="DNA breaking-rejoining enzymes"/>
    <property type="match status" value="1"/>
</dbReference>
<dbReference type="PROSITE" id="PS51898">
    <property type="entry name" value="TYR_RECOMBINASE"/>
    <property type="match status" value="1"/>
</dbReference>
<sequence>MLTVVDGRSPLTITSYESDLRSLLEHLGSEDALLAVSGTRLDSYFAQLRLMGRKSSSVARAMSSCRGFYRFLVDEHLVEVDPSTRLPVPGRAQSLPKALPETTIDALIIGVQGNSALDIRDRMIIEFLYGTGARVTEMLGTEVQDVDLDEMLIRLMGKGSKQRLVPIGRQLAQSLREYLGPDGRKQLATAQSKSRLILNQRGNPLTRHGVNEILLRRARASGVEAAGLHAHAFRHSCATHMIAHGADIRVVQELLGHSSIATTQRYTGVALTTLRTAYESSHPRASGLS</sequence>
<dbReference type="GO" id="GO:0006310">
    <property type="term" value="P:DNA recombination"/>
    <property type="evidence" value="ECO:0007669"/>
    <property type="project" value="UniProtKB-KW"/>
</dbReference>
<dbReference type="Gene3D" id="1.10.150.130">
    <property type="match status" value="1"/>
</dbReference>
<dbReference type="PROSITE" id="PS51900">
    <property type="entry name" value="CB"/>
    <property type="match status" value="1"/>
</dbReference>
<evidence type="ECO:0000313" key="6">
    <source>
        <dbReference type="EMBL" id="CAB4790415.1"/>
    </source>
</evidence>
<dbReference type="InterPro" id="IPR050090">
    <property type="entry name" value="Tyrosine_recombinase_XerCD"/>
</dbReference>
<dbReference type="GO" id="GO:0003677">
    <property type="term" value="F:DNA binding"/>
    <property type="evidence" value="ECO:0007669"/>
    <property type="project" value="UniProtKB-KW"/>
</dbReference>
<keyword evidence="3" id="KW-0233">DNA recombination</keyword>
<accession>A0A6J6X305</accession>
<name>A0A6J6X305_9ZZZZ</name>
<dbReference type="Gene3D" id="1.10.443.10">
    <property type="entry name" value="Intergrase catalytic core"/>
    <property type="match status" value="1"/>
</dbReference>
<gene>
    <name evidence="6" type="ORF">UFOPK2958_01138</name>
</gene>
<dbReference type="AlphaFoldDB" id="A0A6J6X305"/>
<dbReference type="InterPro" id="IPR004107">
    <property type="entry name" value="Integrase_SAM-like_N"/>
</dbReference>
<evidence type="ECO:0000256" key="2">
    <source>
        <dbReference type="ARBA" id="ARBA00023125"/>
    </source>
</evidence>
<dbReference type="SUPFAM" id="SSF47823">
    <property type="entry name" value="lambda integrase-like, N-terminal domain"/>
    <property type="match status" value="1"/>
</dbReference>
<dbReference type="InterPro" id="IPR011010">
    <property type="entry name" value="DNA_brk_join_enz"/>
</dbReference>
<keyword evidence="2" id="KW-0238">DNA-binding</keyword>
<evidence type="ECO:0000259" key="4">
    <source>
        <dbReference type="PROSITE" id="PS51898"/>
    </source>
</evidence>
<feature type="domain" description="Tyr recombinase" evidence="4">
    <location>
        <begin position="94"/>
        <end position="279"/>
    </location>
</feature>
<dbReference type="InterPro" id="IPR002104">
    <property type="entry name" value="Integrase_catalytic"/>
</dbReference>
<dbReference type="PANTHER" id="PTHR30349:SF90">
    <property type="entry name" value="TYROSINE RECOMBINASE XERD"/>
    <property type="match status" value="1"/>
</dbReference>
<reference evidence="6" key="1">
    <citation type="submission" date="2020-05" db="EMBL/GenBank/DDBJ databases">
        <authorList>
            <person name="Chiriac C."/>
            <person name="Salcher M."/>
            <person name="Ghai R."/>
            <person name="Kavagutti S V."/>
        </authorList>
    </citation>
    <scope>NUCLEOTIDE SEQUENCE</scope>
</reference>
<dbReference type="GO" id="GO:0015074">
    <property type="term" value="P:DNA integration"/>
    <property type="evidence" value="ECO:0007669"/>
    <property type="project" value="UniProtKB-KW"/>
</dbReference>
<dbReference type="PANTHER" id="PTHR30349">
    <property type="entry name" value="PHAGE INTEGRASE-RELATED"/>
    <property type="match status" value="1"/>
</dbReference>
<protein>
    <submittedName>
        <fullName evidence="6">Unannotated protein</fullName>
    </submittedName>
</protein>
<evidence type="ECO:0000256" key="3">
    <source>
        <dbReference type="ARBA" id="ARBA00023172"/>
    </source>
</evidence>
<dbReference type="InterPro" id="IPR013762">
    <property type="entry name" value="Integrase-like_cat_sf"/>
</dbReference>
<dbReference type="Pfam" id="PF00589">
    <property type="entry name" value="Phage_integrase"/>
    <property type="match status" value="1"/>
</dbReference>
<dbReference type="EMBL" id="CAFAAB010000143">
    <property type="protein sequence ID" value="CAB4790415.1"/>
    <property type="molecule type" value="Genomic_DNA"/>
</dbReference>
<feature type="domain" description="Core-binding (CB)" evidence="5">
    <location>
        <begin position="1"/>
        <end position="73"/>
    </location>
</feature>
<dbReference type="InterPro" id="IPR044068">
    <property type="entry name" value="CB"/>
</dbReference>
<evidence type="ECO:0000256" key="1">
    <source>
        <dbReference type="ARBA" id="ARBA00022908"/>
    </source>
</evidence>
<organism evidence="6">
    <name type="scientific">freshwater metagenome</name>
    <dbReference type="NCBI Taxonomy" id="449393"/>
    <lineage>
        <taxon>unclassified sequences</taxon>
        <taxon>metagenomes</taxon>
        <taxon>ecological metagenomes</taxon>
    </lineage>
</organism>
<dbReference type="InterPro" id="IPR010998">
    <property type="entry name" value="Integrase_recombinase_N"/>
</dbReference>
<keyword evidence="1" id="KW-0229">DNA integration</keyword>
<proteinExistence type="predicted"/>